<organism evidence="10">
    <name type="scientific">Drosophila grimshawi</name>
    <name type="common">Hawaiian fruit fly</name>
    <name type="synonym">Idiomyia grimshawi</name>
    <dbReference type="NCBI Taxonomy" id="7222"/>
    <lineage>
        <taxon>Eukaryota</taxon>
        <taxon>Metazoa</taxon>
        <taxon>Ecdysozoa</taxon>
        <taxon>Arthropoda</taxon>
        <taxon>Hexapoda</taxon>
        <taxon>Insecta</taxon>
        <taxon>Pterygota</taxon>
        <taxon>Neoptera</taxon>
        <taxon>Endopterygota</taxon>
        <taxon>Diptera</taxon>
        <taxon>Brachycera</taxon>
        <taxon>Muscomorpha</taxon>
        <taxon>Ephydroidea</taxon>
        <taxon>Drosophilidae</taxon>
        <taxon>Drosophila</taxon>
        <taxon>Hawaiian Drosophila</taxon>
    </lineage>
</organism>
<keyword evidence="5" id="KW-0804">Transcription</keyword>
<feature type="region of interest" description="Disordered" evidence="7">
    <location>
        <begin position="1"/>
        <end position="22"/>
    </location>
</feature>
<dbReference type="EMBL" id="CH916366">
    <property type="protein sequence ID" value="EDV97798.1"/>
    <property type="molecule type" value="Genomic_DNA"/>
</dbReference>
<dbReference type="STRING" id="7222.B4IZM3"/>
<keyword evidence="4" id="KW-0805">Transcription regulation</keyword>
<dbReference type="FunCoup" id="B4IZM3">
    <property type="interactions" value="183"/>
</dbReference>
<dbReference type="eggNOG" id="ENOG502QQ6P">
    <property type="taxonomic scope" value="Eukaryota"/>
</dbReference>
<protein>
    <submittedName>
        <fullName evidence="9">Anon-1</fullName>
    </submittedName>
</protein>
<dbReference type="Proteomes" id="UP000001070">
    <property type="component" value="Unassembled WGS sequence"/>
</dbReference>
<name>B4IZM3_DROGR</name>
<dbReference type="InterPro" id="IPR031963">
    <property type="entry name" value="SAP130_C"/>
</dbReference>
<evidence type="ECO:0000256" key="2">
    <source>
        <dbReference type="ARBA" id="ARBA00007859"/>
    </source>
</evidence>
<feature type="compositionally biased region" description="Polar residues" evidence="7">
    <location>
        <begin position="923"/>
        <end position="942"/>
    </location>
</feature>
<proteinExistence type="inferred from homology"/>
<keyword evidence="6" id="KW-0539">Nucleus</keyword>
<evidence type="ECO:0000256" key="3">
    <source>
        <dbReference type="ARBA" id="ARBA00022491"/>
    </source>
</evidence>
<evidence type="ECO:0000313" key="9">
    <source>
        <dbReference type="EMBL" id="EDV97798.1"/>
    </source>
</evidence>
<dbReference type="OrthoDB" id="10048604at2759"/>
<feature type="domain" description="Histone deacetylase complex subunit SAP130 C-terminal" evidence="8">
    <location>
        <begin position="1140"/>
        <end position="1282"/>
    </location>
</feature>
<dbReference type="HOGENOM" id="CLU_005910_0_0_1"/>
<comment type="subcellular location">
    <subcellularLocation>
        <location evidence="1">Nucleus</location>
    </subcellularLocation>
</comment>
<keyword evidence="3" id="KW-0678">Repressor</keyword>
<feature type="region of interest" description="Disordered" evidence="7">
    <location>
        <begin position="914"/>
        <end position="942"/>
    </location>
</feature>
<evidence type="ECO:0000259" key="8">
    <source>
        <dbReference type="Pfam" id="PF16014"/>
    </source>
</evidence>
<feature type="region of interest" description="Disordered" evidence="7">
    <location>
        <begin position="335"/>
        <end position="354"/>
    </location>
</feature>
<keyword evidence="10" id="KW-1185">Reference proteome</keyword>
<evidence type="ECO:0000256" key="1">
    <source>
        <dbReference type="ARBA" id="ARBA00004123"/>
    </source>
</evidence>
<dbReference type="PANTHER" id="PTHR13497">
    <property type="entry name" value="HISTONE DEACETYLASE COMPLEX SUBUNIT SAP130"/>
    <property type="match status" value="1"/>
</dbReference>
<dbReference type="GO" id="GO:0000122">
    <property type="term" value="P:negative regulation of transcription by RNA polymerase II"/>
    <property type="evidence" value="ECO:0007669"/>
    <property type="project" value="TreeGrafter"/>
</dbReference>
<accession>B4IZM3</accession>
<sequence length="1296" mass="130955">MSASSEGGAVGGGAGGTATTTTPAHSTVAAKITHVKSDGGGISITGTPIISGGTIKVATAGNTVQAGSLSGTPISLNAGQSTTAASIRAIGTGGQSTQVRVMMPMIKQLENVTATGRTQITAIPATPTRNVSNASITVTRPVTQATYLPRASVTATQMSGVNVTGAQRLVTPLRATTTASVGVSPSPAGLSSTGNFVRTSQPSTVISSANSATAATAWMQSPTGQVQLIRAIHQPRQRIITTSAGVSSASVSSTATPVQAPTALTVSAAQPMPPQSSGATGVPQAYVATVLPPRQHQATLVYSSNMSAGGGPNTNPNAAQQFNPRFAVATPLGGTSGTVGSGTTTPLGTTVTPRQVRPIPLSKSFPATKLNTTSISIRAPSIPQLSSNVVPPTPVSVSGGVTVAGRGPTGGGVAPVALTAANLPTTRIIQLQQQTTGGAQQIIGSTARLGGNVMLQPFLMSTSAAAKIGIRPPVTKVQPSLTITQLNPIGKVSTTSGAGGATMTPQGVASIQAVHGVSATVTATSVTAGSSVAAAASVAGGATMQSLTIGGRGGPTSNILTGTLTPIKNASGITVGKMMMTQSSGIDSAGGATGLQSGGTPTNVFIQQRSGAGTGGVTVSTAATSVATSSTGAASFLPAGSSAIYYESMPASTGVLSLTTTTVTQSTHTLAQTQAQAQQVQAQAQLVSSSGGGSSLSVSSLPFASHAQQVQAAGGTGSTATFTVLPSSATAGGGVGSRTIGHQQLIIPAGAAPPQHMVIPLHTSVKVTTGGVPTTTGGGATVSALPMQVPVATNSLVASFMRKRDAEGSPIRGVKNLAPTLLSMSSNSNASAASVVNLAAAAASAFNLQPVSVAPVVQQPPTTTTVSSSALTVEALAKKDRERVSSSIAVAAVVGGASSVSTASASTTAGSIVGTRNVRAESPASSDGSTTVSANSSPGVDQQLQDSNLAINRIGDDPSCAAATHFNPISELIAAHQSQTLPTSVAHATLGSRGSAFVDVPPQQQAPHYVSLQTATLTASQLQQVRMNGTGGAGYDGLARKKPRRSTNDSQHSNQSQASLSLSLPPPSSLGSSSTQEATSSFMQQQQQQQQQHNQLPHQALNNGGLLLAAAGSATPNASAGDVNNHRPAVVGNKENANPVDFVLRRPRNCALLNTYKPTHKLANNHFHRYTDVKPRDERRATVIDLANQPNVQGKISGWKLYHLRSQMEDLNDSEMGSLVQLETMLKVLEKDKDNHSEIERVSELLKGNIQRSKIITDGINEAQNQLMKIFDHKPHVSDIINRLQSKRNFKKREKL</sequence>
<evidence type="ECO:0000256" key="5">
    <source>
        <dbReference type="ARBA" id="ARBA00023163"/>
    </source>
</evidence>
<dbReference type="OMA" id="NHFQRYT"/>
<evidence type="ECO:0000313" key="10">
    <source>
        <dbReference type="Proteomes" id="UP000001070"/>
    </source>
</evidence>
<comment type="similarity">
    <text evidence="2">Belongs to the SAP130 family.</text>
</comment>
<feature type="region of interest" description="Disordered" evidence="7">
    <location>
        <begin position="1028"/>
        <end position="1095"/>
    </location>
</feature>
<dbReference type="PANTHER" id="PTHR13497:SF3">
    <property type="entry name" value="HISTONE DEACETYLASE COMPLEX SUBUNIT SAP130"/>
    <property type="match status" value="1"/>
</dbReference>
<evidence type="ECO:0000256" key="4">
    <source>
        <dbReference type="ARBA" id="ARBA00023015"/>
    </source>
</evidence>
<dbReference type="InterPro" id="IPR024137">
    <property type="entry name" value="His_deAcase_cplx_SAP130"/>
</dbReference>
<dbReference type="GO" id="GO:0070822">
    <property type="term" value="C:Sin3-type complex"/>
    <property type="evidence" value="ECO:0007669"/>
    <property type="project" value="EnsemblMetazoa"/>
</dbReference>
<dbReference type="KEGG" id="dgr:6556520"/>
<feature type="compositionally biased region" description="Low complexity" evidence="7">
    <location>
        <begin position="1050"/>
        <end position="1074"/>
    </location>
</feature>
<evidence type="ECO:0000256" key="7">
    <source>
        <dbReference type="SAM" id="MobiDB-lite"/>
    </source>
</evidence>
<evidence type="ECO:0000256" key="6">
    <source>
        <dbReference type="ARBA" id="ARBA00023242"/>
    </source>
</evidence>
<feature type="compositionally biased region" description="Low complexity" evidence="7">
    <location>
        <begin position="341"/>
        <end position="352"/>
    </location>
</feature>
<dbReference type="InParanoid" id="B4IZM3"/>
<dbReference type="PhylomeDB" id="B4IZM3"/>
<reference evidence="9 10" key="1">
    <citation type="journal article" date="2007" name="Nature">
        <title>Evolution of genes and genomes on the Drosophila phylogeny.</title>
        <authorList>
            <consortium name="Drosophila 12 Genomes Consortium"/>
            <person name="Clark A.G."/>
            <person name="Eisen M.B."/>
            <person name="Smith D.R."/>
            <person name="Bergman C.M."/>
            <person name="Oliver B."/>
            <person name="Markow T.A."/>
            <person name="Kaufman T.C."/>
            <person name="Kellis M."/>
            <person name="Gelbart W."/>
            <person name="Iyer V.N."/>
            <person name="Pollard D.A."/>
            <person name="Sackton T.B."/>
            <person name="Larracuente A.M."/>
            <person name="Singh N.D."/>
            <person name="Abad J.P."/>
            <person name="Abt D.N."/>
            <person name="Adryan B."/>
            <person name="Aguade M."/>
            <person name="Akashi H."/>
            <person name="Anderson W.W."/>
            <person name="Aquadro C.F."/>
            <person name="Ardell D.H."/>
            <person name="Arguello R."/>
            <person name="Artieri C.G."/>
            <person name="Barbash D.A."/>
            <person name="Barker D."/>
            <person name="Barsanti P."/>
            <person name="Batterham P."/>
            <person name="Batzoglou S."/>
            <person name="Begun D."/>
            <person name="Bhutkar A."/>
            <person name="Blanco E."/>
            <person name="Bosak S.A."/>
            <person name="Bradley R.K."/>
            <person name="Brand A.D."/>
            <person name="Brent M.R."/>
            <person name="Brooks A.N."/>
            <person name="Brown R.H."/>
            <person name="Butlin R.K."/>
            <person name="Caggese C."/>
            <person name="Calvi B.R."/>
            <person name="Bernardo de Carvalho A."/>
            <person name="Caspi A."/>
            <person name="Castrezana S."/>
            <person name="Celniker S.E."/>
            <person name="Chang J.L."/>
            <person name="Chapple C."/>
            <person name="Chatterji S."/>
            <person name="Chinwalla A."/>
            <person name="Civetta A."/>
            <person name="Clifton S.W."/>
            <person name="Comeron J.M."/>
            <person name="Costello J.C."/>
            <person name="Coyne J.A."/>
            <person name="Daub J."/>
            <person name="David R.G."/>
            <person name="Delcher A.L."/>
            <person name="Delehaunty K."/>
            <person name="Do C.B."/>
            <person name="Ebling H."/>
            <person name="Edwards K."/>
            <person name="Eickbush T."/>
            <person name="Evans J.D."/>
            <person name="Filipski A."/>
            <person name="Findeiss S."/>
            <person name="Freyhult E."/>
            <person name="Fulton L."/>
            <person name="Fulton R."/>
            <person name="Garcia A.C."/>
            <person name="Gardiner A."/>
            <person name="Garfield D.A."/>
            <person name="Garvin B.E."/>
            <person name="Gibson G."/>
            <person name="Gilbert D."/>
            <person name="Gnerre S."/>
            <person name="Godfrey J."/>
            <person name="Good R."/>
            <person name="Gotea V."/>
            <person name="Gravely B."/>
            <person name="Greenberg A.J."/>
            <person name="Griffiths-Jones S."/>
            <person name="Gross S."/>
            <person name="Guigo R."/>
            <person name="Gustafson E.A."/>
            <person name="Haerty W."/>
            <person name="Hahn M.W."/>
            <person name="Halligan D.L."/>
            <person name="Halpern A.L."/>
            <person name="Halter G.M."/>
            <person name="Han M.V."/>
            <person name="Heger A."/>
            <person name="Hillier L."/>
            <person name="Hinrichs A.S."/>
            <person name="Holmes I."/>
            <person name="Hoskins R.A."/>
            <person name="Hubisz M.J."/>
            <person name="Hultmark D."/>
            <person name="Huntley M.A."/>
            <person name="Jaffe D.B."/>
            <person name="Jagadeeshan S."/>
            <person name="Jeck W.R."/>
            <person name="Johnson J."/>
            <person name="Jones C.D."/>
            <person name="Jordan W.C."/>
            <person name="Karpen G.H."/>
            <person name="Kataoka E."/>
            <person name="Keightley P.D."/>
            <person name="Kheradpour P."/>
            <person name="Kirkness E.F."/>
            <person name="Koerich L.B."/>
            <person name="Kristiansen K."/>
            <person name="Kudrna D."/>
            <person name="Kulathinal R.J."/>
            <person name="Kumar S."/>
            <person name="Kwok R."/>
            <person name="Lander E."/>
            <person name="Langley C.H."/>
            <person name="Lapoint R."/>
            <person name="Lazzaro B.P."/>
            <person name="Lee S.J."/>
            <person name="Levesque L."/>
            <person name="Li R."/>
            <person name="Lin C.F."/>
            <person name="Lin M.F."/>
            <person name="Lindblad-Toh K."/>
            <person name="Llopart A."/>
            <person name="Long M."/>
            <person name="Low L."/>
            <person name="Lozovsky E."/>
            <person name="Lu J."/>
            <person name="Luo M."/>
            <person name="Machado C.A."/>
            <person name="Makalowski W."/>
            <person name="Marzo M."/>
            <person name="Matsuda M."/>
            <person name="Matzkin L."/>
            <person name="McAllister B."/>
            <person name="McBride C.S."/>
            <person name="McKernan B."/>
            <person name="McKernan K."/>
            <person name="Mendez-Lago M."/>
            <person name="Minx P."/>
            <person name="Mollenhauer M.U."/>
            <person name="Montooth K."/>
            <person name="Mount S.M."/>
            <person name="Mu X."/>
            <person name="Myers E."/>
            <person name="Negre B."/>
            <person name="Newfeld S."/>
            <person name="Nielsen R."/>
            <person name="Noor M.A."/>
            <person name="O'Grady P."/>
            <person name="Pachter L."/>
            <person name="Papaceit M."/>
            <person name="Parisi M.J."/>
            <person name="Parisi M."/>
            <person name="Parts L."/>
            <person name="Pedersen J.S."/>
            <person name="Pesole G."/>
            <person name="Phillippy A.M."/>
            <person name="Ponting C.P."/>
            <person name="Pop M."/>
            <person name="Porcelli D."/>
            <person name="Powell J.R."/>
            <person name="Prohaska S."/>
            <person name="Pruitt K."/>
            <person name="Puig M."/>
            <person name="Quesneville H."/>
            <person name="Ram K.R."/>
            <person name="Rand D."/>
            <person name="Rasmussen M.D."/>
            <person name="Reed L.K."/>
            <person name="Reenan R."/>
            <person name="Reily A."/>
            <person name="Remington K.A."/>
            <person name="Rieger T.T."/>
            <person name="Ritchie M.G."/>
            <person name="Robin C."/>
            <person name="Rogers Y.H."/>
            <person name="Rohde C."/>
            <person name="Rozas J."/>
            <person name="Rubenfield M.J."/>
            <person name="Ruiz A."/>
            <person name="Russo S."/>
            <person name="Salzberg S.L."/>
            <person name="Sanchez-Gracia A."/>
            <person name="Saranga D.J."/>
            <person name="Sato H."/>
            <person name="Schaeffer S.W."/>
            <person name="Schatz M.C."/>
            <person name="Schlenke T."/>
            <person name="Schwartz R."/>
            <person name="Segarra C."/>
            <person name="Singh R.S."/>
            <person name="Sirot L."/>
            <person name="Sirota M."/>
            <person name="Sisneros N.B."/>
            <person name="Smith C.D."/>
            <person name="Smith T.F."/>
            <person name="Spieth J."/>
            <person name="Stage D.E."/>
            <person name="Stark A."/>
            <person name="Stephan W."/>
            <person name="Strausberg R.L."/>
            <person name="Strempel S."/>
            <person name="Sturgill D."/>
            <person name="Sutton G."/>
            <person name="Sutton G.G."/>
            <person name="Tao W."/>
            <person name="Teichmann S."/>
            <person name="Tobari Y.N."/>
            <person name="Tomimura Y."/>
            <person name="Tsolas J.M."/>
            <person name="Valente V.L."/>
            <person name="Venter E."/>
            <person name="Venter J.C."/>
            <person name="Vicario S."/>
            <person name="Vieira F.G."/>
            <person name="Vilella A.J."/>
            <person name="Villasante A."/>
            <person name="Walenz B."/>
            <person name="Wang J."/>
            <person name="Wasserman M."/>
            <person name="Watts T."/>
            <person name="Wilson D."/>
            <person name="Wilson R.K."/>
            <person name="Wing R.A."/>
            <person name="Wolfner M.F."/>
            <person name="Wong A."/>
            <person name="Wong G.K."/>
            <person name="Wu C.I."/>
            <person name="Wu G."/>
            <person name="Yamamoto D."/>
            <person name="Yang H.P."/>
            <person name="Yang S.P."/>
            <person name="Yorke J.A."/>
            <person name="Yoshida K."/>
            <person name="Zdobnov E."/>
            <person name="Zhang P."/>
            <person name="Zhang Y."/>
            <person name="Zimin A.V."/>
            <person name="Baldwin J."/>
            <person name="Abdouelleil A."/>
            <person name="Abdulkadir J."/>
            <person name="Abebe A."/>
            <person name="Abera B."/>
            <person name="Abreu J."/>
            <person name="Acer S.C."/>
            <person name="Aftuck L."/>
            <person name="Alexander A."/>
            <person name="An P."/>
            <person name="Anderson E."/>
            <person name="Anderson S."/>
            <person name="Arachi H."/>
            <person name="Azer M."/>
            <person name="Bachantsang P."/>
            <person name="Barry A."/>
            <person name="Bayul T."/>
            <person name="Berlin A."/>
            <person name="Bessette D."/>
            <person name="Bloom T."/>
            <person name="Blye J."/>
            <person name="Boguslavskiy L."/>
            <person name="Bonnet C."/>
            <person name="Boukhgalter B."/>
            <person name="Bourzgui I."/>
            <person name="Brown A."/>
            <person name="Cahill P."/>
            <person name="Channer S."/>
            <person name="Cheshatsang Y."/>
            <person name="Chuda L."/>
            <person name="Citroen M."/>
            <person name="Collymore A."/>
            <person name="Cooke P."/>
            <person name="Costello M."/>
            <person name="D'Aco K."/>
            <person name="Daza R."/>
            <person name="De Haan G."/>
            <person name="DeGray S."/>
            <person name="DeMaso C."/>
            <person name="Dhargay N."/>
            <person name="Dooley K."/>
            <person name="Dooley E."/>
            <person name="Doricent M."/>
            <person name="Dorje P."/>
            <person name="Dorjee K."/>
            <person name="Dupes A."/>
            <person name="Elong R."/>
            <person name="Falk J."/>
            <person name="Farina A."/>
            <person name="Faro S."/>
            <person name="Ferguson D."/>
            <person name="Fisher S."/>
            <person name="Foley C.D."/>
            <person name="Franke A."/>
            <person name="Friedrich D."/>
            <person name="Gadbois L."/>
            <person name="Gearin G."/>
            <person name="Gearin C.R."/>
            <person name="Giannoukos G."/>
            <person name="Goode T."/>
            <person name="Graham J."/>
            <person name="Grandbois E."/>
            <person name="Grewal S."/>
            <person name="Gyaltsen K."/>
            <person name="Hafez N."/>
            <person name="Hagos B."/>
            <person name="Hall J."/>
            <person name="Henson C."/>
            <person name="Hollinger A."/>
            <person name="Honan T."/>
            <person name="Huard M.D."/>
            <person name="Hughes L."/>
            <person name="Hurhula B."/>
            <person name="Husby M.E."/>
            <person name="Kamat A."/>
            <person name="Kanga B."/>
            <person name="Kashin S."/>
            <person name="Khazanovich D."/>
            <person name="Kisner P."/>
            <person name="Lance K."/>
            <person name="Lara M."/>
            <person name="Lee W."/>
            <person name="Lennon N."/>
            <person name="Letendre F."/>
            <person name="LeVine R."/>
            <person name="Lipovsky A."/>
            <person name="Liu X."/>
            <person name="Liu J."/>
            <person name="Liu S."/>
            <person name="Lokyitsang T."/>
            <person name="Lokyitsang Y."/>
            <person name="Lubonja R."/>
            <person name="Lui A."/>
            <person name="MacDonald P."/>
            <person name="Magnisalis V."/>
            <person name="Maru K."/>
            <person name="Matthews C."/>
            <person name="McCusker W."/>
            <person name="McDonough S."/>
            <person name="Mehta T."/>
            <person name="Meldrim J."/>
            <person name="Meneus L."/>
            <person name="Mihai O."/>
            <person name="Mihalev A."/>
            <person name="Mihova T."/>
            <person name="Mittelman R."/>
            <person name="Mlenga V."/>
            <person name="Montmayeur A."/>
            <person name="Mulrain L."/>
            <person name="Navidi A."/>
            <person name="Naylor J."/>
            <person name="Negash T."/>
            <person name="Nguyen T."/>
            <person name="Nguyen N."/>
            <person name="Nicol R."/>
            <person name="Norbu C."/>
            <person name="Norbu N."/>
            <person name="Novod N."/>
            <person name="O'Neill B."/>
            <person name="Osman S."/>
            <person name="Markiewicz E."/>
            <person name="Oyono O.L."/>
            <person name="Patti C."/>
            <person name="Phunkhang P."/>
            <person name="Pierre F."/>
            <person name="Priest M."/>
            <person name="Raghuraman S."/>
            <person name="Rege F."/>
            <person name="Reyes R."/>
            <person name="Rise C."/>
            <person name="Rogov P."/>
            <person name="Ross K."/>
            <person name="Ryan E."/>
            <person name="Settipalli S."/>
            <person name="Shea T."/>
            <person name="Sherpa N."/>
            <person name="Shi L."/>
            <person name="Shih D."/>
            <person name="Sparrow T."/>
            <person name="Spaulding J."/>
            <person name="Stalker J."/>
            <person name="Stange-Thomann N."/>
            <person name="Stavropoulos S."/>
            <person name="Stone C."/>
            <person name="Strader C."/>
            <person name="Tesfaye S."/>
            <person name="Thomson T."/>
            <person name="Thoulutsang Y."/>
            <person name="Thoulutsang D."/>
            <person name="Topham K."/>
            <person name="Topping I."/>
            <person name="Tsamla T."/>
            <person name="Vassiliev H."/>
            <person name="Vo A."/>
            <person name="Wangchuk T."/>
            <person name="Wangdi T."/>
            <person name="Weiand M."/>
            <person name="Wilkinson J."/>
            <person name="Wilson A."/>
            <person name="Yadav S."/>
            <person name="Young G."/>
            <person name="Yu Q."/>
            <person name="Zembek L."/>
            <person name="Zhong D."/>
            <person name="Zimmer A."/>
            <person name="Zwirko Z."/>
            <person name="Jaffe D.B."/>
            <person name="Alvarez P."/>
            <person name="Brockman W."/>
            <person name="Butler J."/>
            <person name="Chin C."/>
            <person name="Gnerre S."/>
            <person name="Grabherr M."/>
            <person name="Kleber M."/>
            <person name="Mauceli E."/>
            <person name="MacCallum I."/>
        </authorList>
    </citation>
    <scope>NUCLEOTIDE SEQUENCE [LARGE SCALE GENOMIC DNA]</scope>
    <source>
        <strain evidence="10">Tucson 15287-2541.00</strain>
    </source>
</reference>
<gene>
    <name evidence="9" type="primary">Dgri\anon-1</name>
    <name evidence="9" type="ORF">Dgri_GH17068</name>
</gene>
<dbReference type="Pfam" id="PF16014">
    <property type="entry name" value="SAP130_C"/>
    <property type="match status" value="1"/>
</dbReference>